<dbReference type="InterPro" id="IPR056019">
    <property type="entry name" value="DUF7598"/>
</dbReference>
<feature type="domain" description="DUF7598" evidence="3">
    <location>
        <begin position="11"/>
        <end position="145"/>
    </location>
</feature>
<dbReference type="Proteomes" id="UP001498421">
    <property type="component" value="Unassembled WGS sequence"/>
</dbReference>
<proteinExistence type="predicted"/>
<evidence type="ECO:0000256" key="2">
    <source>
        <dbReference type="SAM" id="Phobius"/>
    </source>
</evidence>
<evidence type="ECO:0000256" key="1">
    <source>
        <dbReference type="SAM" id="MobiDB-lite"/>
    </source>
</evidence>
<dbReference type="EMBL" id="JAZAVK010000211">
    <property type="protein sequence ID" value="KAK7416377.1"/>
    <property type="molecule type" value="Genomic_DNA"/>
</dbReference>
<keyword evidence="2" id="KW-1133">Transmembrane helix</keyword>
<protein>
    <recommendedName>
        <fullName evidence="3">DUF7598 domain-containing protein</fullName>
    </recommendedName>
</protein>
<feature type="transmembrane region" description="Helical" evidence="2">
    <location>
        <begin position="46"/>
        <end position="67"/>
    </location>
</feature>
<name>A0ABR1H5Y1_9HYPO</name>
<evidence type="ECO:0000313" key="5">
    <source>
        <dbReference type="Proteomes" id="UP001498421"/>
    </source>
</evidence>
<feature type="region of interest" description="Disordered" evidence="1">
    <location>
        <begin position="229"/>
        <end position="295"/>
    </location>
</feature>
<keyword evidence="2" id="KW-0472">Membrane</keyword>
<gene>
    <name evidence="4" type="ORF">QQZ08_012034</name>
</gene>
<accession>A0ABR1H5Y1</accession>
<feature type="transmembrane region" description="Helical" evidence="2">
    <location>
        <begin position="125"/>
        <end position="146"/>
    </location>
</feature>
<evidence type="ECO:0000259" key="3">
    <source>
        <dbReference type="Pfam" id="PF24535"/>
    </source>
</evidence>
<sequence>MLNGDSIRGPGMIILQVLRAITLITLVTASVACWTLIIKIDTSNGFFFFDAASLFFTSTISVLLAVSELPIAKSYFRRTWPVLSDESGLTWLGFAMTLIGCNILGKLNQPANASDEIGLPFWRLVLAAGVLAITFGIFNIVCSFVFSDSANGISARIVRSEGSLASSHVPPMYKDQYSVRSNSVRNEKSKSAFMSFFWKKKDGQNHMETSPRPEISGPIHSHVQPDYDVEREAPYSPPSRSPEAGGEWDRRSPIVPGVKRPDTALHPMHSRRDTDLRPMHSRRSSRYSEANMSRF</sequence>
<evidence type="ECO:0000313" key="4">
    <source>
        <dbReference type="EMBL" id="KAK7416377.1"/>
    </source>
</evidence>
<comment type="caution">
    <text evidence="4">The sequence shown here is derived from an EMBL/GenBank/DDBJ whole genome shotgun (WGS) entry which is preliminary data.</text>
</comment>
<reference evidence="4 5" key="1">
    <citation type="journal article" date="2025" name="Microbiol. Resour. Announc.">
        <title>Draft genome sequences for Neonectria magnoliae and Neonectria punicea, canker pathogens of Liriodendron tulipifera and Acer saccharum in West Virginia.</title>
        <authorList>
            <person name="Petronek H.M."/>
            <person name="Kasson M.T."/>
            <person name="Metheny A.M."/>
            <person name="Stauder C.M."/>
            <person name="Lovett B."/>
            <person name="Lynch S.C."/>
            <person name="Garnas J.R."/>
            <person name="Kasson L.R."/>
            <person name="Stajich J.E."/>
        </authorList>
    </citation>
    <scope>NUCLEOTIDE SEQUENCE [LARGE SCALE GENOMIC DNA]</scope>
    <source>
        <strain evidence="4 5">NRRL 64651</strain>
    </source>
</reference>
<dbReference type="Pfam" id="PF24535">
    <property type="entry name" value="DUF7598"/>
    <property type="match status" value="1"/>
</dbReference>
<feature type="transmembrane region" description="Helical" evidence="2">
    <location>
        <begin position="20"/>
        <end position="40"/>
    </location>
</feature>
<organism evidence="4 5">
    <name type="scientific">Neonectria magnoliae</name>
    <dbReference type="NCBI Taxonomy" id="2732573"/>
    <lineage>
        <taxon>Eukaryota</taxon>
        <taxon>Fungi</taxon>
        <taxon>Dikarya</taxon>
        <taxon>Ascomycota</taxon>
        <taxon>Pezizomycotina</taxon>
        <taxon>Sordariomycetes</taxon>
        <taxon>Hypocreomycetidae</taxon>
        <taxon>Hypocreales</taxon>
        <taxon>Nectriaceae</taxon>
        <taxon>Neonectria</taxon>
    </lineage>
</organism>
<keyword evidence="5" id="KW-1185">Reference proteome</keyword>
<keyword evidence="2" id="KW-0812">Transmembrane</keyword>